<name>A0ABN2F5N9_9ACTN</name>
<dbReference type="SUPFAM" id="SSF52317">
    <property type="entry name" value="Class I glutamine amidotransferase-like"/>
    <property type="match status" value="1"/>
</dbReference>
<keyword evidence="4" id="KW-0658">Purine biosynthesis</keyword>
<organism evidence="8 9">
    <name type="scientific">Kribbella alba</name>
    <dbReference type="NCBI Taxonomy" id="190197"/>
    <lineage>
        <taxon>Bacteria</taxon>
        <taxon>Bacillati</taxon>
        <taxon>Actinomycetota</taxon>
        <taxon>Actinomycetes</taxon>
        <taxon>Propionibacteriales</taxon>
        <taxon>Kribbellaceae</taxon>
        <taxon>Kribbella</taxon>
    </lineage>
</organism>
<dbReference type="InterPro" id="IPR010075">
    <property type="entry name" value="PRibForGlyAmidine_synth_PurQ"/>
</dbReference>
<dbReference type="PANTHER" id="PTHR47552:SF1">
    <property type="entry name" value="PHOSPHORIBOSYLFORMYLGLYCINAMIDINE SYNTHASE SUBUNIT PURQ"/>
    <property type="match status" value="1"/>
</dbReference>
<comment type="caution">
    <text evidence="8">The sequence shown here is derived from an EMBL/GenBank/DDBJ whole genome shotgun (WGS) entry which is preliminary data.</text>
</comment>
<keyword evidence="2" id="KW-0436">Ligase</keyword>
<evidence type="ECO:0000256" key="7">
    <source>
        <dbReference type="ARBA" id="ARBA00022962"/>
    </source>
</evidence>
<dbReference type="EMBL" id="BAAANE010000004">
    <property type="protein sequence ID" value="GAA1631325.1"/>
    <property type="molecule type" value="Genomic_DNA"/>
</dbReference>
<protein>
    <submittedName>
        <fullName evidence="8">Uncharacterized protein</fullName>
    </submittedName>
</protein>
<evidence type="ECO:0000256" key="3">
    <source>
        <dbReference type="ARBA" id="ARBA00022741"/>
    </source>
</evidence>
<keyword evidence="6" id="KW-0067">ATP-binding</keyword>
<evidence type="ECO:0000256" key="4">
    <source>
        <dbReference type="ARBA" id="ARBA00022755"/>
    </source>
</evidence>
<dbReference type="InterPro" id="IPR029062">
    <property type="entry name" value="Class_I_gatase-like"/>
</dbReference>
<evidence type="ECO:0000313" key="8">
    <source>
        <dbReference type="EMBL" id="GAA1631325.1"/>
    </source>
</evidence>
<accession>A0ABN2F5N9</accession>
<dbReference type="PANTHER" id="PTHR47552">
    <property type="entry name" value="PHOSPHORIBOSYLFORMYLGLYCINAMIDINE SYNTHASE SUBUNIT PURQ"/>
    <property type="match status" value="1"/>
</dbReference>
<evidence type="ECO:0000313" key="9">
    <source>
        <dbReference type="Proteomes" id="UP001501319"/>
    </source>
</evidence>
<gene>
    <name evidence="8" type="ORF">GCM10009744_19430</name>
</gene>
<keyword evidence="5" id="KW-0378">Hydrolase</keyword>
<keyword evidence="9" id="KW-1185">Reference proteome</keyword>
<evidence type="ECO:0000256" key="2">
    <source>
        <dbReference type="ARBA" id="ARBA00022598"/>
    </source>
</evidence>
<evidence type="ECO:0000256" key="1">
    <source>
        <dbReference type="ARBA" id="ARBA00022490"/>
    </source>
</evidence>
<keyword evidence="3" id="KW-0547">Nucleotide-binding</keyword>
<keyword evidence="7" id="KW-0315">Glutamine amidotransferase</keyword>
<keyword evidence="1" id="KW-0963">Cytoplasm</keyword>
<evidence type="ECO:0000256" key="5">
    <source>
        <dbReference type="ARBA" id="ARBA00022801"/>
    </source>
</evidence>
<proteinExistence type="predicted"/>
<reference evidence="8 9" key="1">
    <citation type="journal article" date="2019" name="Int. J. Syst. Evol. Microbiol.">
        <title>The Global Catalogue of Microorganisms (GCM) 10K type strain sequencing project: providing services to taxonomists for standard genome sequencing and annotation.</title>
        <authorList>
            <consortium name="The Broad Institute Genomics Platform"/>
            <consortium name="The Broad Institute Genome Sequencing Center for Infectious Disease"/>
            <person name="Wu L."/>
            <person name="Ma J."/>
        </authorList>
    </citation>
    <scope>NUCLEOTIDE SEQUENCE [LARGE SCALE GENOMIC DNA]</scope>
    <source>
        <strain evidence="8 9">JCM 14306</strain>
    </source>
</reference>
<dbReference type="Proteomes" id="UP001501319">
    <property type="component" value="Unassembled WGS sequence"/>
</dbReference>
<sequence>MVLPGGFSYGDYLRAGAISRFAPVMGTIIEKAAQGLPSTPHSLIAGLAAGGRSRGGPLLLAPSQPAGRDLPRAHGRDPVLTAATCAVVMPADGRIGRRSLPGLGRARV</sequence>
<evidence type="ECO:0000256" key="6">
    <source>
        <dbReference type="ARBA" id="ARBA00022840"/>
    </source>
</evidence>